<sequence>MDKKFMASLVVCFVALTMVAAGTYYIGQKKDEKTINVKKIAKVETTVDSENIEAAQNALGKEVTTEGDRISMAEEEASSYEGETKIVNEEPTTAKVVEENTASNMDEKDNMYGLSSEAAAVVSNLKFNKNSKLLWPVEGNILLEYNMENTVYFSTLDEYKCSPAIAIQSKEGAEVKAAAKGVVTELGQNDEYGVYMKVAMGNDYFATYGQIINPQYEVGQTVEAGSVIGYVNKPTSSYEKEGDNLYFQVTKKNKPKDPLKYMDYQD</sequence>
<feature type="domain" description="M23ase beta-sheet core" evidence="1">
    <location>
        <begin position="164"/>
        <end position="258"/>
    </location>
</feature>
<gene>
    <name evidence="2" type="ORF">N5B56_10495</name>
</gene>
<evidence type="ECO:0000313" key="2">
    <source>
        <dbReference type="EMBL" id="MCT7399507.1"/>
    </source>
</evidence>
<proteinExistence type="predicted"/>
<dbReference type="Pfam" id="PF01551">
    <property type="entry name" value="Peptidase_M23"/>
    <property type="match status" value="1"/>
</dbReference>
<evidence type="ECO:0000313" key="3">
    <source>
        <dbReference type="Proteomes" id="UP001431199"/>
    </source>
</evidence>
<dbReference type="CDD" id="cd12797">
    <property type="entry name" value="M23_peptidase"/>
    <property type="match status" value="1"/>
</dbReference>
<dbReference type="Proteomes" id="UP001431199">
    <property type="component" value="Unassembled WGS sequence"/>
</dbReference>
<dbReference type="EMBL" id="JAODBU010000009">
    <property type="protein sequence ID" value="MCT7399507.1"/>
    <property type="molecule type" value="Genomic_DNA"/>
</dbReference>
<dbReference type="InterPro" id="IPR016047">
    <property type="entry name" value="M23ase_b-sheet_dom"/>
</dbReference>
<dbReference type="InterPro" id="IPR050570">
    <property type="entry name" value="Cell_wall_metabolism_enzyme"/>
</dbReference>
<evidence type="ECO:0000259" key="1">
    <source>
        <dbReference type="Pfam" id="PF01551"/>
    </source>
</evidence>
<organism evidence="2 3">
    <name type="scientific">Eubacterium album</name>
    <dbReference type="NCBI Taxonomy" id="2978477"/>
    <lineage>
        <taxon>Bacteria</taxon>
        <taxon>Bacillati</taxon>
        <taxon>Bacillota</taxon>
        <taxon>Clostridia</taxon>
        <taxon>Eubacteriales</taxon>
        <taxon>Eubacteriaceae</taxon>
        <taxon>Eubacterium</taxon>
    </lineage>
</organism>
<comment type="caution">
    <text evidence="2">The sequence shown here is derived from an EMBL/GenBank/DDBJ whole genome shotgun (WGS) entry which is preliminary data.</text>
</comment>
<dbReference type="SUPFAM" id="SSF51261">
    <property type="entry name" value="Duplicated hybrid motif"/>
    <property type="match status" value="1"/>
</dbReference>
<keyword evidence="3" id="KW-1185">Reference proteome</keyword>
<protein>
    <submittedName>
        <fullName evidence="2">M23 family metallopeptidase</fullName>
    </submittedName>
</protein>
<dbReference type="RefSeq" id="WP_158562667.1">
    <property type="nucleotide sequence ID" value="NZ_JAODBU010000009.1"/>
</dbReference>
<accession>A0ABT2M1U8</accession>
<name>A0ABT2M1U8_9FIRM</name>
<dbReference type="PANTHER" id="PTHR21666">
    <property type="entry name" value="PEPTIDASE-RELATED"/>
    <property type="match status" value="1"/>
</dbReference>
<reference evidence="2" key="1">
    <citation type="submission" date="2022-09" db="EMBL/GenBank/DDBJ databases">
        <title>Eubacterium sp. LFL-14 isolated from human feces.</title>
        <authorList>
            <person name="Liu F."/>
        </authorList>
    </citation>
    <scope>NUCLEOTIDE SEQUENCE</scope>
    <source>
        <strain evidence="2">LFL-14</strain>
    </source>
</reference>
<dbReference type="InterPro" id="IPR011055">
    <property type="entry name" value="Dup_hybrid_motif"/>
</dbReference>
<dbReference type="Gene3D" id="2.70.70.10">
    <property type="entry name" value="Glucose Permease (Domain IIA)"/>
    <property type="match status" value="1"/>
</dbReference>
<dbReference type="PANTHER" id="PTHR21666:SF270">
    <property type="entry name" value="MUREIN HYDROLASE ACTIVATOR ENVC"/>
    <property type="match status" value="1"/>
</dbReference>